<dbReference type="InterPro" id="IPR018422">
    <property type="entry name" value="Cation/H_exchanger_CPA1"/>
</dbReference>
<feature type="transmembrane region" description="Helical" evidence="10">
    <location>
        <begin position="6"/>
        <end position="26"/>
    </location>
</feature>
<feature type="transmembrane region" description="Helical" evidence="10">
    <location>
        <begin position="71"/>
        <end position="87"/>
    </location>
</feature>
<keyword evidence="4 10" id="KW-1133">Transmembrane helix</keyword>
<dbReference type="InterPro" id="IPR006153">
    <property type="entry name" value="Cation/H_exchanger_TM"/>
</dbReference>
<evidence type="ECO:0000256" key="5">
    <source>
        <dbReference type="ARBA" id="ARBA00023053"/>
    </source>
</evidence>
<evidence type="ECO:0000256" key="8">
    <source>
        <dbReference type="ARBA" id="ARBA00023201"/>
    </source>
</evidence>
<evidence type="ECO:0000256" key="9">
    <source>
        <dbReference type="RuleBase" id="RU003722"/>
    </source>
</evidence>
<dbReference type="PRINTS" id="PR01084">
    <property type="entry name" value="NAHEXCHNGR"/>
</dbReference>
<feature type="transmembrane region" description="Helical" evidence="10">
    <location>
        <begin position="389"/>
        <end position="413"/>
    </location>
</feature>
<name>A0ABQ8X4W0_9EUKA</name>
<dbReference type="PANTHER" id="PTHR10110">
    <property type="entry name" value="SODIUM/HYDROGEN EXCHANGER"/>
    <property type="match status" value="1"/>
</dbReference>
<evidence type="ECO:0000259" key="11">
    <source>
        <dbReference type="Pfam" id="PF00999"/>
    </source>
</evidence>
<keyword evidence="6 9" id="KW-0406">Ion transport</keyword>
<dbReference type="NCBIfam" id="TIGR00840">
    <property type="entry name" value="b_cpa1"/>
    <property type="match status" value="1"/>
</dbReference>
<feature type="transmembrane region" description="Helical" evidence="10">
    <location>
        <begin position="199"/>
        <end position="225"/>
    </location>
</feature>
<protein>
    <recommendedName>
        <fullName evidence="9">Sodium/hydrogen exchanger</fullName>
    </recommendedName>
</protein>
<keyword evidence="7 10" id="KW-0472">Membrane</keyword>
<keyword evidence="3 9" id="KW-0812">Transmembrane</keyword>
<gene>
    <name evidence="12" type="ORF">M0813_10964</name>
</gene>
<reference evidence="12" key="1">
    <citation type="submission" date="2022-08" db="EMBL/GenBank/DDBJ databases">
        <title>Novel sulfate-reducing endosymbionts in the free-living metamonad Anaeramoeba.</title>
        <authorList>
            <person name="Jerlstrom-Hultqvist J."/>
            <person name="Cepicka I."/>
            <person name="Gallot-Lavallee L."/>
            <person name="Salas-Leiva D."/>
            <person name="Curtis B.A."/>
            <person name="Zahonova K."/>
            <person name="Pipaliya S."/>
            <person name="Dacks J."/>
            <person name="Roger A.J."/>
        </authorList>
    </citation>
    <scope>NUCLEOTIDE SEQUENCE</scope>
    <source>
        <strain evidence="12">Schooner1</strain>
    </source>
</reference>
<keyword evidence="13" id="KW-1185">Reference proteome</keyword>
<evidence type="ECO:0000256" key="10">
    <source>
        <dbReference type="SAM" id="Phobius"/>
    </source>
</evidence>
<dbReference type="Pfam" id="PF00999">
    <property type="entry name" value="Na_H_Exchanger"/>
    <property type="match status" value="1"/>
</dbReference>
<evidence type="ECO:0000256" key="7">
    <source>
        <dbReference type="ARBA" id="ARBA00023136"/>
    </source>
</evidence>
<feature type="transmembrane region" description="Helical" evidence="10">
    <location>
        <begin position="99"/>
        <end position="122"/>
    </location>
</feature>
<keyword evidence="5" id="KW-0915">Sodium</keyword>
<accession>A0ABQ8X4W0</accession>
<evidence type="ECO:0000256" key="3">
    <source>
        <dbReference type="ARBA" id="ARBA00022692"/>
    </source>
</evidence>
<evidence type="ECO:0000256" key="6">
    <source>
        <dbReference type="ARBA" id="ARBA00023065"/>
    </source>
</evidence>
<sequence>MGDLFTIALVIFFCLIGFAVLTAYFLRSRKVKFVHETGTSILFGAIVGLIIRLSSSSEELRSFVEFNSEVFMLVLLPQIIFESGYNMRRKAFFKNASSFLLLAFVGTLISMFIISFGLILFVKIKWIGVALTPRDCLIFGSLISATDPVSVLAIFTQLKVHRDLFMKVFGESVMNDAIAIVLVQTFLKFHKSSELTAGFVFQSIGLFLGVFLGSVAIGSFFGFLTSLLFKHTQIKDFPLLESTVTFLIAWMSFFLAEAIGLSGIASILFCGIIDAHYTFNNLSEHSQKLTKEWIHLTAYVSESFIFIYLGFAAFSFTHLFKWKLILFSLLLCLLSRFFNVYPLVWINNIFKESKNRIMSKEKFVLWFAGLRGAIAFALSLILTDEHGRILMTTTLTIVFFTVFILGGFTNPLLKKFDLAFKDKDEPLYKQKKKTRFLEFDRKYLKPFFTHKKYGEEELISLKRKKQDEQEVKKNNYKEFVDHDWKVDIGKENILQAKLLSDHEETELEDI</sequence>
<feature type="domain" description="Cation/H+ exchanger transmembrane" evidence="11">
    <location>
        <begin position="19"/>
        <end position="415"/>
    </location>
</feature>
<dbReference type="Proteomes" id="UP001150062">
    <property type="component" value="Unassembled WGS sequence"/>
</dbReference>
<keyword evidence="9" id="KW-0050">Antiport</keyword>
<dbReference type="Gene3D" id="6.10.140.1330">
    <property type="match status" value="1"/>
</dbReference>
<feature type="transmembrane region" description="Helical" evidence="10">
    <location>
        <begin position="299"/>
        <end position="318"/>
    </location>
</feature>
<comment type="similarity">
    <text evidence="9">Belongs to the monovalent cation:proton antiporter 1 (CPA1) transporter (TC 2.A.36) family.</text>
</comment>
<feature type="transmembrane region" description="Helical" evidence="10">
    <location>
        <begin position="324"/>
        <end position="344"/>
    </location>
</feature>
<comment type="subcellular location">
    <subcellularLocation>
        <location evidence="1">Membrane</location>
        <topology evidence="1">Multi-pass membrane protein</topology>
    </subcellularLocation>
</comment>
<keyword evidence="2 9" id="KW-0813">Transport</keyword>
<evidence type="ECO:0000256" key="1">
    <source>
        <dbReference type="ARBA" id="ARBA00004141"/>
    </source>
</evidence>
<evidence type="ECO:0000313" key="12">
    <source>
        <dbReference type="EMBL" id="KAJ6226274.1"/>
    </source>
</evidence>
<keyword evidence="8 9" id="KW-0739">Sodium transport</keyword>
<evidence type="ECO:0000256" key="2">
    <source>
        <dbReference type="ARBA" id="ARBA00022448"/>
    </source>
</evidence>
<evidence type="ECO:0000256" key="4">
    <source>
        <dbReference type="ARBA" id="ARBA00022989"/>
    </source>
</evidence>
<comment type="caution">
    <text evidence="12">The sequence shown here is derived from an EMBL/GenBank/DDBJ whole genome shotgun (WGS) entry which is preliminary data.</text>
</comment>
<feature type="transmembrane region" description="Helical" evidence="10">
    <location>
        <begin position="137"/>
        <end position="156"/>
    </location>
</feature>
<organism evidence="12 13">
    <name type="scientific">Anaeramoeba flamelloides</name>
    <dbReference type="NCBI Taxonomy" id="1746091"/>
    <lineage>
        <taxon>Eukaryota</taxon>
        <taxon>Metamonada</taxon>
        <taxon>Anaeramoebidae</taxon>
        <taxon>Anaeramoeba</taxon>
    </lineage>
</organism>
<proteinExistence type="inferred from homology"/>
<feature type="transmembrane region" description="Helical" evidence="10">
    <location>
        <begin position="33"/>
        <end position="51"/>
    </location>
</feature>
<dbReference type="InterPro" id="IPR004709">
    <property type="entry name" value="NaH_exchanger"/>
</dbReference>
<dbReference type="EMBL" id="JAOAOG010000345">
    <property type="protein sequence ID" value="KAJ6226274.1"/>
    <property type="molecule type" value="Genomic_DNA"/>
</dbReference>
<evidence type="ECO:0000313" key="13">
    <source>
        <dbReference type="Proteomes" id="UP001150062"/>
    </source>
</evidence>
<dbReference type="PANTHER" id="PTHR10110:SF187">
    <property type="entry name" value="SODIUM_HYDROGEN EXCHANGER"/>
    <property type="match status" value="1"/>
</dbReference>
<feature type="transmembrane region" description="Helical" evidence="10">
    <location>
        <begin position="364"/>
        <end position="383"/>
    </location>
</feature>